<dbReference type="EMBL" id="JAWWNJ010000079">
    <property type="protein sequence ID" value="KAK7002327.1"/>
    <property type="molecule type" value="Genomic_DNA"/>
</dbReference>
<evidence type="ECO:0000313" key="2">
    <source>
        <dbReference type="Proteomes" id="UP001362999"/>
    </source>
</evidence>
<proteinExistence type="predicted"/>
<dbReference type="AlphaFoldDB" id="A0AAW0A9C4"/>
<accession>A0AAW0A9C4</accession>
<sequence length="88" mass="9393">MATITQTTKIFTAEEDKYAVTAFPLPQSSSIQLLDTEPESGIDIDIFTIAITVPDLFAEGQWLTPDLPEGSAAAPKPIVLSGVPCIIM</sequence>
<protein>
    <submittedName>
        <fullName evidence="1">Uncharacterized protein</fullName>
    </submittedName>
</protein>
<organism evidence="1 2">
    <name type="scientific">Favolaschia claudopus</name>
    <dbReference type="NCBI Taxonomy" id="2862362"/>
    <lineage>
        <taxon>Eukaryota</taxon>
        <taxon>Fungi</taxon>
        <taxon>Dikarya</taxon>
        <taxon>Basidiomycota</taxon>
        <taxon>Agaricomycotina</taxon>
        <taxon>Agaricomycetes</taxon>
        <taxon>Agaricomycetidae</taxon>
        <taxon>Agaricales</taxon>
        <taxon>Marasmiineae</taxon>
        <taxon>Mycenaceae</taxon>
        <taxon>Favolaschia</taxon>
    </lineage>
</organism>
<keyword evidence="2" id="KW-1185">Reference proteome</keyword>
<evidence type="ECO:0000313" key="1">
    <source>
        <dbReference type="EMBL" id="KAK7002327.1"/>
    </source>
</evidence>
<comment type="caution">
    <text evidence="1">The sequence shown here is derived from an EMBL/GenBank/DDBJ whole genome shotgun (WGS) entry which is preliminary data.</text>
</comment>
<reference evidence="1 2" key="1">
    <citation type="journal article" date="2024" name="J Genomics">
        <title>Draft genome sequencing and assembly of Favolaschia claudopus CIRM-BRFM 2984 isolated from oak limbs.</title>
        <authorList>
            <person name="Navarro D."/>
            <person name="Drula E."/>
            <person name="Chaduli D."/>
            <person name="Cazenave R."/>
            <person name="Ahrendt S."/>
            <person name="Wang J."/>
            <person name="Lipzen A."/>
            <person name="Daum C."/>
            <person name="Barry K."/>
            <person name="Grigoriev I.V."/>
            <person name="Favel A."/>
            <person name="Rosso M.N."/>
            <person name="Martin F."/>
        </authorList>
    </citation>
    <scope>NUCLEOTIDE SEQUENCE [LARGE SCALE GENOMIC DNA]</scope>
    <source>
        <strain evidence="1 2">CIRM-BRFM 2984</strain>
    </source>
</reference>
<dbReference type="Proteomes" id="UP001362999">
    <property type="component" value="Unassembled WGS sequence"/>
</dbReference>
<gene>
    <name evidence="1" type="ORF">R3P38DRAFT_3283312</name>
</gene>
<name>A0AAW0A9C4_9AGAR</name>